<evidence type="ECO:0000256" key="3">
    <source>
        <dbReference type="ARBA" id="ARBA00022703"/>
    </source>
</evidence>
<dbReference type="Pfam" id="PF00656">
    <property type="entry name" value="Peptidase_C14"/>
    <property type="match status" value="1"/>
</dbReference>
<dbReference type="EMBL" id="JAZDUA010000064">
    <property type="protein sequence ID" value="KAK7870104.1"/>
    <property type="molecule type" value="Genomic_DNA"/>
</dbReference>
<keyword evidence="2" id="KW-0645">Protease</keyword>
<evidence type="ECO:0000256" key="1">
    <source>
        <dbReference type="ARBA" id="ARBA00010134"/>
    </source>
</evidence>
<dbReference type="InterPro" id="IPR029030">
    <property type="entry name" value="Caspase-like_dom_sf"/>
</dbReference>
<dbReference type="InterPro" id="IPR002138">
    <property type="entry name" value="Pept_C14_p10"/>
</dbReference>
<dbReference type="GO" id="GO:0043525">
    <property type="term" value="P:positive regulation of neuron apoptotic process"/>
    <property type="evidence" value="ECO:0007669"/>
    <property type="project" value="TreeGrafter"/>
</dbReference>
<name>A0AAN9ZCV4_9ORTH</name>
<dbReference type="SMART" id="SM00115">
    <property type="entry name" value="CASc"/>
    <property type="match status" value="1"/>
</dbReference>
<keyword evidence="4" id="KW-0378">Hydrolase</keyword>
<dbReference type="InterPro" id="IPR015917">
    <property type="entry name" value="Pept_C14A"/>
</dbReference>
<comment type="caution">
    <text evidence="10">The sequence shown here is derived from an EMBL/GenBank/DDBJ whole genome shotgun (WGS) entry which is preliminary data.</text>
</comment>
<dbReference type="CDD" id="cd00032">
    <property type="entry name" value="CASc"/>
    <property type="match status" value="1"/>
</dbReference>
<dbReference type="GO" id="GO:1990525">
    <property type="term" value="F:BIR domain binding"/>
    <property type="evidence" value="ECO:0007669"/>
    <property type="project" value="UniProtKB-ARBA"/>
</dbReference>
<protein>
    <recommendedName>
        <fullName evidence="12">Caspase-1</fullName>
    </recommendedName>
</protein>
<gene>
    <name evidence="10" type="ORF">R5R35_011083</name>
</gene>
<evidence type="ECO:0008006" key="12">
    <source>
        <dbReference type="Google" id="ProtNLM"/>
    </source>
</evidence>
<evidence type="ECO:0000256" key="2">
    <source>
        <dbReference type="ARBA" id="ARBA00022670"/>
    </source>
</evidence>
<organism evidence="10 11">
    <name type="scientific">Gryllus longicercus</name>
    <dbReference type="NCBI Taxonomy" id="2509291"/>
    <lineage>
        <taxon>Eukaryota</taxon>
        <taxon>Metazoa</taxon>
        <taxon>Ecdysozoa</taxon>
        <taxon>Arthropoda</taxon>
        <taxon>Hexapoda</taxon>
        <taxon>Insecta</taxon>
        <taxon>Pterygota</taxon>
        <taxon>Neoptera</taxon>
        <taxon>Polyneoptera</taxon>
        <taxon>Orthoptera</taxon>
        <taxon>Ensifera</taxon>
        <taxon>Gryllidea</taxon>
        <taxon>Grylloidea</taxon>
        <taxon>Gryllidae</taxon>
        <taxon>Gryllinae</taxon>
        <taxon>Gryllus</taxon>
    </lineage>
</organism>
<dbReference type="GO" id="GO:0006508">
    <property type="term" value="P:proteolysis"/>
    <property type="evidence" value="ECO:0007669"/>
    <property type="project" value="UniProtKB-KW"/>
</dbReference>
<reference evidence="10 11" key="1">
    <citation type="submission" date="2024-03" db="EMBL/GenBank/DDBJ databases">
        <title>The genome assembly and annotation of the cricket Gryllus longicercus Weissman &amp; Gray.</title>
        <authorList>
            <person name="Szrajer S."/>
            <person name="Gray D."/>
            <person name="Ylla G."/>
        </authorList>
    </citation>
    <scope>NUCLEOTIDE SEQUENCE [LARGE SCALE GENOMIC DNA]</scope>
    <source>
        <strain evidence="10">DAG 2021-001</strain>
        <tissue evidence="10">Whole body minus gut</tissue>
    </source>
</reference>
<dbReference type="GO" id="GO:0005737">
    <property type="term" value="C:cytoplasm"/>
    <property type="evidence" value="ECO:0007669"/>
    <property type="project" value="TreeGrafter"/>
</dbReference>
<dbReference type="PANTHER" id="PTHR10454">
    <property type="entry name" value="CASPASE"/>
    <property type="match status" value="1"/>
</dbReference>
<evidence type="ECO:0000313" key="10">
    <source>
        <dbReference type="EMBL" id="KAK7870104.1"/>
    </source>
</evidence>
<dbReference type="FunFam" id="3.40.50.1460:FF:000001">
    <property type="entry name" value="Caspase-3 preproprotein"/>
    <property type="match status" value="1"/>
</dbReference>
<dbReference type="PRINTS" id="PR00376">
    <property type="entry name" value="IL1BCENZYME"/>
</dbReference>
<comment type="similarity">
    <text evidence="1 7">Belongs to the peptidase C14A family.</text>
</comment>
<dbReference type="SUPFAM" id="SSF52129">
    <property type="entry name" value="Caspase-like"/>
    <property type="match status" value="1"/>
</dbReference>
<dbReference type="GO" id="GO:0016322">
    <property type="term" value="P:neuron remodeling"/>
    <property type="evidence" value="ECO:0007669"/>
    <property type="project" value="UniProtKB-ARBA"/>
</dbReference>
<keyword evidence="6" id="KW-0865">Zymogen</keyword>
<dbReference type="PROSITE" id="PS50208">
    <property type="entry name" value="CASPASE_P20"/>
    <property type="match status" value="1"/>
</dbReference>
<dbReference type="Gene3D" id="3.40.50.1460">
    <property type="match status" value="1"/>
</dbReference>
<sequence>MADQSDTTAVRGATDDVDARETRVVNGSAVVANMASEMDAMYYNMCHSKRGLAIILNHENFGIQKLKSRSGTNVDRDNLKESLEHLGFDVKVYNDLPYKNIMKVVEEAVETDHSEHDAFVMAVLSHGEQGILYATDTPYKPEYLWTSFTADKCPSLAGKPKVFFIQACQGDQLDGGITLAKRTEVDGNSVSYKIPTHADFLIAYSTVPGYFSWRNTTYGSWFMQALCFELKRRGREMDMLSLLTFVSQRVAIDFESNCPQNPTMHNQKQIPCVTSMLTRLLKFSRK</sequence>
<dbReference type="PROSITE" id="PS50207">
    <property type="entry name" value="CASPASE_P10"/>
    <property type="match status" value="1"/>
</dbReference>
<dbReference type="GO" id="GO:0004197">
    <property type="term" value="F:cysteine-type endopeptidase activity"/>
    <property type="evidence" value="ECO:0007669"/>
    <property type="project" value="InterPro"/>
</dbReference>
<evidence type="ECO:0000256" key="7">
    <source>
        <dbReference type="RuleBase" id="RU003971"/>
    </source>
</evidence>
<proteinExistence type="inferred from homology"/>
<dbReference type="AlphaFoldDB" id="A0AAN9ZCV4"/>
<evidence type="ECO:0000256" key="4">
    <source>
        <dbReference type="ARBA" id="ARBA00022801"/>
    </source>
</evidence>
<evidence type="ECO:0000256" key="5">
    <source>
        <dbReference type="ARBA" id="ARBA00022807"/>
    </source>
</evidence>
<evidence type="ECO:0000259" key="9">
    <source>
        <dbReference type="PROSITE" id="PS50208"/>
    </source>
</evidence>
<feature type="domain" description="Caspase family p20" evidence="9">
    <location>
        <begin position="49"/>
        <end position="172"/>
    </location>
</feature>
<accession>A0AAN9ZCV4</accession>
<dbReference type="InterPro" id="IPR002398">
    <property type="entry name" value="Pept_C14"/>
</dbReference>
<keyword evidence="5" id="KW-0788">Thiol protease</keyword>
<dbReference type="Proteomes" id="UP001378592">
    <property type="component" value="Unassembled WGS sequence"/>
</dbReference>
<keyword evidence="11" id="KW-1185">Reference proteome</keyword>
<dbReference type="GO" id="GO:0045476">
    <property type="term" value="P:nurse cell apoptotic process"/>
    <property type="evidence" value="ECO:0007669"/>
    <property type="project" value="UniProtKB-ARBA"/>
</dbReference>
<evidence type="ECO:0000259" key="8">
    <source>
        <dbReference type="PROSITE" id="PS50207"/>
    </source>
</evidence>
<feature type="domain" description="Caspase family p10" evidence="8">
    <location>
        <begin position="190"/>
        <end position="285"/>
    </location>
</feature>
<dbReference type="InterPro" id="IPR011600">
    <property type="entry name" value="Pept_C14_caspase"/>
</dbReference>
<dbReference type="InterPro" id="IPR001309">
    <property type="entry name" value="Pept_C14_p20"/>
</dbReference>
<evidence type="ECO:0000256" key="6">
    <source>
        <dbReference type="ARBA" id="ARBA00023145"/>
    </source>
</evidence>
<keyword evidence="3" id="KW-0053">Apoptosis</keyword>
<dbReference type="GO" id="GO:0045751">
    <property type="term" value="P:negative regulation of Toll signaling pathway"/>
    <property type="evidence" value="ECO:0007669"/>
    <property type="project" value="UniProtKB-ARBA"/>
</dbReference>
<dbReference type="InterPro" id="IPR033139">
    <property type="entry name" value="Caspase_cys_AS"/>
</dbReference>
<dbReference type="PANTHER" id="PTHR10454:SF245">
    <property type="entry name" value="CASPASE-RELATED"/>
    <property type="match status" value="1"/>
</dbReference>
<dbReference type="PROSITE" id="PS01122">
    <property type="entry name" value="CASPASE_CYS"/>
    <property type="match status" value="1"/>
</dbReference>
<evidence type="ECO:0000313" key="11">
    <source>
        <dbReference type="Proteomes" id="UP001378592"/>
    </source>
</evidence>